<protein>
    <submittedName>
        <fullName evidence="4">Acyltransferase</fullName>
    </submittedName>
</protein>
<evidence type="ECO:0000313" key="6">
    <source>
        <dbReference type="Proteomes" id="UP000216316"/>
    </source>
</evidence>
<dbReference type="PANTHER" id="PTHR23028:SF53">
    <property type="entry name" value="ACYL_TRANSF_3 DOMAIN-CONTAINING PROTEIN"/>
    <property type="match status" value="1"/>
</dbReference>
<keyword evidence="1" id="KW-0812">Transmembrane</keyword>
<sequence>MRIKWFSLIRITGLICVLLYHFFQMRYTGGFIGVDIFFTFSGYLITALALDEFSRSNKFRLGDFYYRRIMRILPPLLLMIAFVLPFTLLVSKDYITDLPKQLAAAVGFSTNIFEINTGGTYESRFIPHLFVHTWSLAIEVQFYLVWGFILYLLTKITPNVKKFRIRVFFASAVLAAVSATVMYLRAQSLSEFSPIYFSSIAHIFPFFIGSMLGSIAGIQDLLPAFSNSVAKHWNKAGAVTFMVLNLACLFALAYVLRFDQRKTYMFGFLLASLFAACAILGANILHRKTPNTKEPFIFTYIADISYSVYLFHWPLFVIFSKIYPTWLAALITTILSVLFASVSFYFLEPLIRGKAVSIGKHKITFKHIVAPLGLGLTLAIGLGVYLCLQAPSISSLEKNLLLGGIQQDADQLSTTYVQAAPKPPKKENAQNSAQDDGATIIGDSVTLGSRKYLLDHMKNVDIDAEGNRTMDKAYNVLMNAQNSGRLKRNVVICIGTNSLDDYQQQTEKVIKDLKPGHHLIFITPHDGHADSSYNSYKLAVWERTLPKKYKFITIGDWDKVARAHQNLFAGTDGTHFGGRDDISKLYLDCIKDALTRAEKTPVKK</sequence>
<evidence type="ECO:0000256" key="1">
    <source>
        <dbReference type="SAM" id="Phobius"/>
    </source>
</evidence>
<feature type="transmembrane region" description="Helical" evidence="1">
    <location>
        <begin position="72"/>
        <end position="90"/>
    </location>
</feature>
<feature type="transmembrane region" description="Helical" evidence="1">
    <location>
        <begin position="297"/>
        <end position="319"/>
    </location>
</feature>
<keyword evidence="1" id="KW-1133">Transmembrane helix</keyword>
<feature type="transmembrane region" description="Helical" evidence="1">
    <location>
        <begin position="196"/>
        <end position="218"/>
    </location>
</feature>
<comment type="caution">
    <text evidence="4">The sequence shown here is derived from an EMBL/GenBank/DDBJ whole genome shotgun (WGS) entry which is preliminary data.</text>
</comment>
<dbReference type="Proteomes" id="UP000215828">
    <property type="component" value="Unassembled WGS sequence"/>
</dbReference>
<dbReference type="GO" id="GO:0016747">
    <property type="term" value="F:acyltransferase activity, transferring groups other than amino-acyl groups"/>
    <property type="evidence" value="ECO:0007669"/>
    <property type="project" value="InterPro"/>
</dbReference>
<feature type="transmembrane region" description="Helical" evidence="1">
    <location>
        <begin position="129"/>
        <end position="153"/>
    </location>
</feature>
<dbReference type="PANTHER" id="PTHR23028">
    <property type="entry name" value="ACETYLTRANSFERASE"/>
    <property type="match status" value="1"/>
</dbReference>
<gene>
    <name evidence="3" type="ORF">CBF53_06190</name>
    <name evidence="4" type="ORF">CBF70_06880</name>
</gene>
<dbReference type="AlphaFoldDB" id="A0A256LDP5"/>
<feature type="transmembrane region" description="Helical" evidence="1">
    <location>
        <begin position="7"/>
        <end position="23"/>
    </location>
</feature>
<feature type="transmembrane region" description="Helical" evidence="1">
    <location>
        <begin position="29"/>
        <end position="51"/>
    </location>
</feature>
<dbReference type="EMBL" id="NGNV01000022">
    <property type="protein sequence ID" value="OYR88091.1"/>
    <property type="molecule type" value="Genomic_DNA"/>
</dbReference>
<keyword evidence="4" id="KW-0012">Acyltransferase</keyword>
<evidence type="ECO:0000259" key="2">
    <source>
        <dbReference type="Pfam" id="PF01757"/>
    </source>
</evidence>
<dbReference type="GO" id="GO:0016020">
    <property type="term" value="C:membrane"/>
    <property type="evidence" value="ECO:0007669"/>
    <property type="project" value="TreeGrafter"/>
</dbReference>
<keyword evidence="6" id="KW-1185">Reference proteome</keyword>
<reference evidence="5 6" key="3">
    <citation type="submission" date="2017-09" db="EMBL/GenBank/DDBJ databases">
        <title>Tripartite evolution among Lactobacillus johnsonii, Lactobacillus taiwanensis, Lactobacillus reuteri and their rodent host.</title>
        <authorList>
            <person name="Wang T."/>
            <person name="Knowles S."/>
            <person name="Cheng C."/>
        </authorList>
    </citation>
    <scope>NUCLEOTIDE SEQUENCE [LARGE SCALE GENOMIC DNA]</scope>
    <source>
        <strain evidence="4 5">609q</strain>
        <strain evidence="3 6">609u</strain>
    </source>
</reference>
<feature type="transmembrane region" description="Helical" evidence="1">
    <location>
        <begin position="165"/>
        <end position="184"/>
    </location>
</feature>
<dbReference type="Pfam" id="PF01757">
    <property type="entry name" value="Acyl_transf_3"/>
    <property type="match status" value="1"/>
</dbReference>
<reference evidence="4 5" key="1">
    <citation type="submission" date="2017-04" db="EMBL/GenBank/DDBJ databases">
        <authorList>
            <person name="Afonso C.L."/>
            <person name="Miller P.J."/>
            <person name="Scott M.A."/>
            <person name="Spackman E."/>
            <person name="Goraichik I."/>
            <person name="Dimitrov K.M."/>
            <person name="Suarez D.L."/>
            <person name="Swayne D.E."/>
        </authorList>
    </citation>
    <scope>NUCLEOTIDE SEQUENCE [LARGE SCALE GENOMIC DNA]</scope>
    <source>
        <strain evidence="4 5">609q</strain>
    </source>
</reference>
<dbReference type="SUPFAM" id="SSF52266">
    <property type="entry name" value="SGNH hydrolase"/>
    <property type="match status" value="1"/>
</dbReference>
<keyword evidence="1" id="KW-0472">Membrane</keyword>
<accession>A0A256LDP5</accession>
<proteinExistence type="predicted"/>
<evidence type="ECO:0000313" key="5">
    <source>
        <dbReference type="Proteomes" id="UP000215828"/>
    </source>
</evidence>
<evidence type="ECO:0000313" key="4">
    <source>
        <dbReference type="EMBL" id="OYR91564.1"/>
    </source>
</evidence>
<dbReference type="GO" id="GO:0009103">
    <property type="term" value="P:lipopolysaccharide biosynthetic process"/>
    <property type="evidence" value="ECO:0007669"/>
    <property type="project" value="TreeGrafter"/>
</dbReference>
<feature type="transmembrane region" description="Helical" evidence="1">
    <location>
        <begin position="264"/>
        <end position="285"/>
    </location>
</feature>
<organism evidence="4 5">
    <name type="scientific">Lactobacillus taiwanensis</name>
    <dbReference type="NCBI Taxonomy" id="508451"/>
    <lineage>
        <taxon>Bacteria</taxon>
        <taxon>Bacillati</taxon>
        <taxon>Bacillota</taxon>
        <taxon>Bacilli</taxon>
        <taxon>Lactobacillales</taxon>
        <taxon>Lactobacillaceae</taxon>
        <taxon>Lactobacillus</taxon>
    </lineage>
</organism>
<feature type="transmembrane region" description="Helical" evidence="1">
    <location>
        <begin position="238"/>
        <end position="258"/>
    </location>
</feature>
<keyword evidence="4" id="KW-0808">Transferase</keyword>
<feature type="domain" description="Acyltransferase 3" evidence="2">
    <location>
        <begin position="4"/>
        <end position="341"/>
    </location>
</feature>
<dbReference type="RefSeq" id="WP_094496447.1">
    <property type="nucleotide sequence ID" value="NZ_CAMTQP010000004.1"/>
</dbReference>
<feature type="transmembrane region" description="Helical" evidence="1">
    <location>
        <begin position="368"/>
        <end position="386"/>
    </location>
</feature>
<dbReference type="InterPro" id="IPR002656">
    <property type="entry name" value="Acyl_transf_3_dom"/>
</dbReference>
<dbReference type="InterPro" id="IPR050879">
    <property type="entry name" value="Acyltransferase_3"/>
</dbReference>
<reference evidence="3 6" key="2">
    <citation type="submission" date="2017-05" db="EMBL/GenBank/DDBJ databases">
        <authorList>
            <person name="Lin X.B."/>
            <person name="Stothard P."/>
            <person name="Tasseva G."/>
            <person name="Walter J."/>
        </authorList>
    </citation>
    <scope>NUCLEOTIDE SEQUENCE [LARGE SCALE GENOMIC DNA]</scope>
    <source>
        <strain evidence="3 6">609u</strain>
    </source>
</reference>
<evidence type="ECO:0000313" key="3">
    <source>
        <dbReference type="EMBL" id="OYR88091.1"/>
    </source>
</evidence>
<feature type="transmembrane region" description="Helical" evidence="1">
    <location>
        <begin position="325"/>
        <end position="347"/>
    </location>
</feature>
<dbReference type="EMBL" id="NGNX01000022">
    <property type="protein sequence ID" value="OYR91564.1"/>
    <property type="molecule type" value="Genomic_DNA"/>
</dbReference>
<dbReference type="GeneID" id="64332924"/>
<name>A0A256LDP5_9LACO</name>
<dbReference type="Proteomes" id="UP000216316">
    <property type="component" value="Unassembled WGS sequence"/>
</dbReference>